<accession>A0A847U9N0</accession>
<comment type="caution">
    <text evidence="2">The sequence shown here is derived from an EMBL/GenBank/DDBJ whole genome shotgun (WGS) entry which is preliminary data.</text>
</comment>
<reference evidence="2" key="1">
    <citation type="submission" date="2019-12" db="EMBL/GenBank/DDBJ databases">
        <title>Whole-genome sequence of Halomicrobium mukohataei pws1.</title>
        <authorList>
            <person name="Verma D.K."/>
            <person name="Gopal K."/>
            <person name="Prasad E.S."/>
        </authorList>
    </citation>
    <scope>NUCLEOTIDE SEQUENCE</scope>
    <source>
        <strain evidence="2">Pws1</strain>
    </source>
</reference>
<protein>
    <submittedName>
        <fullName evidence="2">MBL fold metallo-hydrolase</fullName>
    </submittedName>
</protein>
<dbReference type="Proteomes" id="UP000608662">
    <property type="component" value="Unassembled WGS sequence"/>
</dbReference>
<dbReference type="PANTHER" id="PTHR42951">
    <property type="entry name" value="METALLO-BETA-LACTAMASE DOMAIN-CONTAINING"/>
    <property type="match status" value="1"/>
</dbReference>
<dbReference type="GO" id="GO:0016787">
    <property type="term" value="F:hydrolase activity"/>
    <property type="evidence" value="ECO:0007669"/>
    <property type="project" value="UniProtKB-KW"/>
</dbReference>
<dbReference type="PANTHER" id="PTHR42951:SF4">
    <property type="entry name" value="ACYL-COENZYME A THIOESTERASE MBLAC2"/>
    <property type="match status" value="1"/>
</dbReference>
<evidence type="ECO:0000313" key="2">
    <source>
        <dbReference type="EMBL" id="NLV09729.1"/>
    </source>
</evidence>
<evidence type="ECO:0000313" key="3">
    <source>
        <dbReference type="Proteomes" id="UP000608662"/>
    </source>
</evidence>
<dbReference type="SUPFAM" id="SSF56281">
    <property type="entry name" value="Metallo-hydrolase/oxidoreductase"/>
    <property type="match status" value="1"/>
</dbReference>
<dbReference type="InterPro" id="IPR001279">
    <property type="entry name" value="Metallo-B-lactamas"/>
</dbReference>
<dbReference type="Pfam" id="PF00753">
    <property type="entry name" value="Lactamase_B"/>
    <property type="match status" value="1"/>
</dbReference>
<dbReference type="CDD" id="cd07721">
    <property type="entry name" value="yflN-like_MBL-fold"/>
    <property type="match status" value="1"/>
</dbReference>
<dbReference type="SMART" id="SM00849">
    <property type="entry name" value="Lactamase_B"/>
    <property type="match status" value="1"/>
</dbReference>
<dbReference type="EMBL" id="WOYG01000001">
    <property type="protein sequence ID" value="NLV09729.1"/>
    <property type="molecule type" value="Genomic_DNA"/>
</dbReference>
<organism evidence="2 3">
    <name type="scientific">Halomicrobium mukohataei</name>
    <dbReference type="NCBI Taxonomy" id="57705"/>
    <lineage>
        <taxon>Archaea</taxon>
        <taxon>Methanobacteriati</taxon>
        <taxon>Methanobacteriota</taxon>
        <taxon>Stenosarchaea group</taxon>
        <taxon>Halobacteria</taxon>
        <taxon>Halobacteriales</taxon>
        <taxon>Haloarculaceae</taxon>
        <taxon>Halomicrobium</taxon>
    </lineage>
</organism>
<proteinExistence type="predicted"/>
<sequence length="231" mass="24574">MVTRLADGVWWFDLRGVNAYLIDEAVAGDGAGSGVTLVDAGLPWHGSRLVEGIAEAGYELADIERILVTHYDVDHVGGLAGLDGLDAPIYVGEADAELVAGRRRPPWHNHKGLFQRAMAGFVSPPENPVEQVTDGDTVGTFTVYATPGHTPGHIAYVSEAASVGLLGDLVRESGGSLQPSPWLLSYATDEVARSIADLDGRAPAFEVLGVGHGRPFERDGRDRLAEVANRR</sequence>
<feature type="domain" description="Metallo-beta-lactamase" evidence="1">
    <location>
        <begin position="16"/>
        <end position="212"/>
    </location>
</feature>
<name>A0A847U9N0_9EURY</name>
<dbReference type="InterPro" id="IPR050855">
    <property type="entry name" value="NDM-1-like"/>
</dbReference>
<gene>
    <name evidence="2" type="ORF">GOC74_07275</name>
</gene>
<keyword evidence="2" id="KW-0378">Hydrolase</keyword>
<dbReference type="RefSeq" id="WP_170093532.1">
    <property type="nucleotide sequence ID" value="NZ_WOYG01000001.1"/>
</dbReference>
<evidence type="ECO:0000259" key="1">
    <source>
        <dbReference type="SMART" id="SM00849"/>
    </source>
</evidence>
<dbReference type="Gene3D" id="3.60.15.10">
    <property type="entry name" value="Ribonuclease Z/Hydroxyacylglutathione hydrolase-like"/>
    <property type="match status" value="1"/>
</dbReference>
<dbReference type="InterPro" id="IPR036866">
    <property type="entry name" value="RibonucZ/Hydroxyglut_hydro"/>
</dbReference>
<dbReference type="AlphaFoldDB" id="A0A847U9N0"/>
<dbReference type="OrthoDB" id="197151at2157"/>